<feature type="region of interest" description="Disordered" evidence="1">
    <location>
        <begin position="84"/>
        <end position="107"/>
    </location>
</feature>
<dbReference type="Proteomes" id="UP001597425">
    <property type="component" value="Unassembled WGS sequence"/>
</dbReference>
<keyword evidence="4" id="KW-1185">Reference proteome</keyword>
<proteinExistence type="predicted"/>
<feature type="domain" description="HTH cro/C1-type" evidence="2">
    <location>
        <begin position="21"/>
        <end position="53"/>
    </location>
</feature>
<dbReference type="RefSeq" id="WP_265722115.1">
    <property type="nucleotide sequence ID" value="NZ_JAPIVK010000018.1"/>
</dbReference>
<evidence type="ECO:0000259" key="2">
    <source>
        <dbReference type="PROSITE" id="PS50943"/>
    </source>
</evidence>
<dbReference type="EMBL" id="JBHUJD010000009">
    <property type="protein sequence ID" value="MFD2310456.1"/>
    <property type="molecule type" value="Genomic_DNA"/>
</dbReference>
<evidence type="ECO:0000313" key="4">
    <source>
        <dbReference type="Proteomes" id="UP001597425"/>
    </source>
</evidence>
<dbReference type="Pfam" id="PF13560">
    <property type="entry name" value="HTH_31"/>
    <property type="match status" value="1"/>
</dbReference>
<dbReference type="SMART" id="SM00530">
    <property type="entry name" value="HTH_XRE"/>
    <property type="match status" value="1"/>
</dbReference>
<dbReference type="Gene3D" id="1.10.260.40">
    <property type="entry name" value="lambda repressor-like DNA-binding domains"/>
    <property type="match status" value="1"/>
</dbReference>
<dbReference type="InterPro" id="IPR010982">
    <property type="entry name" value="Lambda_DNA-bd_dom_sf"/>
</dbReference>
<dbReference type="InterPro" id="IPR001387">
    <property type="entry name" value="Cro/C1-type_HTH"/>
</dbReference>
<sequence length="107" mass="11579">MAEQQVMAERDRLLTQIGDHVRHLRLSANISQEELAATSGVGLSTLKRLERGEGCNLAALLQVLEPLDAAGKLEAFFARLAGEVRTSGPDGERRRASSLRRPATSGK</sequence>
<evidence type="ECO:0000313" key="3">
    <source>
        <dbReference type="EMBL" id="MFD2310456.1"/>
    </source>
</evidence>
<protein>
    <submittedName>
        <fullName evidence="3">Helix-turn-helix domain-containing protein</fullName>
    </submittedName>
</protein>
<reference evidence="4" key="1">
    <citation type="journal article" date="2019" name="Int. J. Syst. Evol. Microbiol.">
        <title>The Global Catalogue of Microorganisms (GCM) 10K type strain sequencing project: providing services to taxonomists for standard genome sequencing and annotation.</title>
        <authorList>
            <consortium name="The Broad Institute Genomics Platform"/>
            <consortium name="The Broad Institute Genome Sequencing Center for Infectious Disease"/>
            <person name="Wu L."/>
            <person name="Ma J."/>
        </authorList>
    </citation>
    <scope>NUCLEOTIDE SEQUENCE [LARGE SCALE GENOMIC DNA]</scope>
    <source>
        <strain evidence="4">KCTC 12848</strain>
    </source>
</reference>
<dbReference type="CDD" id="cd00093">
    <property type="entry name" value="HTH_XRE"/>
    <property type="match status" value="1"/>
</dbReference>
<evidence type="ECO:0000256" key="1">
    <source>
        <dbReference type="SAM" id="MobiDB-lite"/>
    </source>
</evidence>
<name>A0ABW5EA47_9GAMM</name>
<dbReference type="SUPFAM" id="SSF47413">
    <property type="entry name" value="lambda repressor-like DNA-binding domains"/>
    <property type="match status" value="1"/>
</dbReference>
<comment type="caution">
    <text evidence="3">The sequence shown here is derived from an EMBL/GenBank/DDBJ whole genome shotgun (WGS) entry which is preliminary data.</text>
</comment>
<gene>
    <name evidence="3" type="ORF">ACFSKX_08505</name>
</gene>
<accession>A0ABW5EA47</accession>
<dbReference type="PROSITE" id="PS50943">
    <property type="entry name" value="HTH_CROC1"/>
    <property type="match status" value="1"/>
</dbReference>
<organism evidence="3 4">
    <name type="scientific">Microbulbifer halophilus</name>
    <dbReference type="NCBI Taxonomy" id="453963"/>
    <lineage>
        <taxon>Bacteria</taxon>
        <taxon>Pseudomonadati</taxon>
        <taxon>Pseudomonadota</taxon>
        <taxon>Gammaproteobacteria</taxon>
        <taxon>Cellvibrionales</taxon>
        <taxon>Microbulbiferaceae</taxon>
        <taxon>Microbulbifer</taxon>
    </lineage>
</organism>